<name>A0A9X2IL86_9BACI</name>
<dbReference type="SUPFAM" id="SSF52172">
    <property type="entry name" value="CheY-like"/>
    <property type="match status" value="1"/>
</dbReference>
<evidence type="ECO:0000313" key="11">
    <source>
        <dbReference type="Proteomes" id="UP001139179"/>
    </source>
</evidence>
<sequence length="232" mass="26347">MNKARILIVEDEANIARVLELELEHEGYKTAVARDGEEALARLEESSWSLVLLDVMLPVMSGMEVMRRMRAGGDQTPVILLTARNTVVDKVMGLDQGANDYVTKPFDIEELLARIRASLRVQTAAEPQSAKEVLAMADLTVELSTRDIKRGDTLIECTPREFDLLVFLLRHAEQVLSREQILEHVWGFDYFGDTNVVDVYIRYLRQKIDKPFDEPLIQTVRGVGYVMKVAKK</sequence>
<proteinExistence type="predicted"/>
<dbReference type="SMART" id="SM00862">
    <property type="entry name" value="Trans_reg_C"/>
    <property type="match status" value="1"/>
</dbReference>
<accession>A0A9X2IL86</accession>
<dbReference type="GO" id="GO:0000156">
    <property type="term" value="F:phosphorelay response regulator activity"/>
    <property type="evidence" value="ECO:0007669"/>
    <property type="project" value="TreeGrafter"/>
</dbReference>
<evidence type="ECO:0000256" key="6">
    <source>
        <dbReference type="PROSITE-ProRule" id="PRU00169"/>
    </source>
</evidence>
<evidence type="ECO:0000259" key="8">
    <source>
        <dbReference type="PROSITE" id="PS50110"/>
    </source>
</evidence>
<keyword evidence="5" id="KW-0804">Transcription</keyword>
<dbReference type="PROSITE" id="PS50110">
    <property type="entry name" value="RESPONSE_REGULATORY"/>
    <property type="match status" value="1"/>
</dbReference>
<dbReference type="GO" id="GO:0000976">
    <property type="term" value="F:transcription cis-regulatory region binding"/>
    <property type="evidence" value="ECO:0007669"/>
    <property type="project" value="TreeGrafter"/>
</dbReference>
<evidence type="ECO:0000256" key="2">
    <source>
        <dbReference type="ARBA" id="ARBA00023012"/>
    </source>
</evidence>
<dbReference type="FunFam" id="1.10.10.10:FF:000005">
    <property type="entry name" value="Two-component system response regulator"/>
    <property type="match status" value="1"/>
</dbReference>
<dbReference type="SMART" id="SM00448">
    <property type="entry name" value="REC"/>
    <property type="match status" value="1"/>
</dbReference>
<dbReference type="InterPro" id="IPR011006">
    <property type="entry name" value="CheY-like_superfamily"/>
</dbReference>
<evidence type="ECO:0000313" key="10">
    <source>
        <dbReference type="EMBL" id="MCM3712594.1"/>
    </source>
</evidence>
<keyword evidence="4 7" id="KW-0238">DNA-binding</keyword>
<dbReference type="PANTHER" id="PTHR48111:SF22">
    <property type="entry name" value="REGULATOR OF RPOS"/>
    <property type="match status" value="1"/>
</dbReference>
<dbReference type="GO" id="GO:0006355">
    <property type="term" value="P:regulation of DNA-templated transcription"/>
    <property type="evidence" value="ECO:0007669"/>
    <property type="project" value="InterPro"/>
</dbReference>
<dbReference type="Pfam" id="PF00486">
    <property type="entry name" value="Trans_reg_C"/>
    <property type="match status" value="1"/>
</dbReference>
<dbReference type="Gene3D" id="6.10.250.690">
    <property type="match status" value="1"/>
</dbReference>
<comment type="caution">
    <text evidence="10">The sequence shown here is derived from an EMBL/GenBank/DDBJ whole genome shotgun (WGS) entry which is preliminary data.</text>
</comment>
<feature type="domain" description="Response regulatory" evidence="8">
    <location>
        <begin position="5"/>
        <end position="119"/>
    </location>
</feature>
<dbReference type="Pfam" id="PF00072">
    <property type="entry name" value="Response_reg"/>
    <property type="match status" value="1"/>
</dbReference>
<dbReference type="PROSITE" id="PS51755">
    <property type="entry name" value="OMPR_PHOB"/>
    <property type="match status" value="1"/>
</dbReference>
<dbReference type="RefSeq" id="WP_251221469.1">
    <property type="nucleotide sequence ID" value="NZ_JAMBOL010000001.1"/>
</dbReference>
<feature type="modified residue" description="4-aspartylphosphate" evidence="6">
    <location>
        <position position="54"/>
    </location>
</feature>
<dbReference type="InterPro" id="IPR039420">
    <property type="entry name" value="WalR-like"/>
</dbReference>
<dbReference type="EMBL" id="JAMBOL010000001">
    <property type="protein sequence ID" value="MCM3712594.1"/>
    <property type="molecule type" value="Genomic_DNA"/>
</dbReference>
<dbReference type="InterPro" id="IPR001789">
    <property type="entry name" value="Sig_transdc_resp-reg_receiver"/>
</dbReference>
<feature type="DNA-binding region" description="OmpR/PhoB-type" evidence="7">
    <location>
        <begin position="131"/>
        <end position="229"/>
    </location>
</feature>
<dbReference type="PANTHER" id="PTHR48111">
    <property type="entry name" value="REGULATOR OF RPOS"/>
    <property type="match status" value="1"/>
</dbReference>
<keyword evidence="3" id="KW-0805">Transcription regulation</keyword>
<keyword evidence="1 6" id="KW-0597">Phosphoprotein</keyword>
<evidence type="ECO:0000256" key="7">
    <source>
        <dbReference type="PROSITE-ProRule" id="PRU01091"/>
    </source>
</evidence>
<dbReference type="CDD" id="cd17574">
    <property type="entry name" value="REC_OmpR"/>
    <property type="match status" value="1"/>
</dbReference>
<dbReference type="Proteomes" id="UP001139179">
    <property type="component" value="Unassembled WGS sequence"/>
</dbReference>
<evidence type="ECO:0000256" key="1">
    <source>
        <dbReference type="ARBA" id="ARBA00022553"/>
    </source>
</evidence>
<dbReference type="GO" id="GO:0032993">
    <property type="term" value="C:protein-DNA complex"/>
    <property type="evidence" value="ECO:0007669"/>
    <property type="project" value="TreeGrafter"/>
</dbReference>
<dbReference type="AlphaFoldDB" id="A0A9X2IL86"/>
<dbReference type="GO" id="GO:0005829">
    <property type="term" value="C:cytosol"/>
    <property type="evidence" value="ECO:0007669"/>
    <property type="project" value="TreeGrafter"/>
</dbReference>
<evidence type="ECO:0000256" key="4">
    <source>
        <dbReference type="ARBA" id="ARBA00023125"/>
    </source>
</evidence>
<dbReference type="InterPro" id="IPR036388">
    <property type="entry name" value="WH-like_DNA-bd_sf"/>
</dbReference>
<feature type="domain" description="OmpR/PhoB-type" evidence="9">
    <location>
        <begin position="131"/>
        <end position="229"/>
    </location>
</feature>
<reference evidence="10" key="1">
    <citation type="submission" date="2022-05" db="EMBL/GenBank/DDBJ databases">
        <title>Comparative Genomics of Spacecraft Associated Microbes.</title>
        <authorList>
            <person name="Tran M.T."/>
            <person name="Wright A."/>
            <person name="Seuylemezian A."/>
            <person name="Eisen J."/>
            <person name="Coil D."/>
        </authorList>
    </citation>
    <scope>NUCLEOTIDE SEQUENCE</scope>
    <source>
        <strain evidence="10">214.1.1</strain>
    </source>
</reference>
<evidence type="ECO:0000259" key="9">
    <source>
        <dbReference type="PROSITE" id="PS51755"/>
    </source>
</evidence>
<dbReference type="Gene3D" id="3.40.50.2300">
    <property type="match status" value="1"/>
</dbReference>
<dbReference type="CDD" id="cd00383">
    <property type="entry name" value="trans_reg_C"/>
    <property type="match status" value="1"/>
</dbReference>
<dbReference type="FunFam" id="3.40.50.2300:FF:000001">
    <property type="entry name" value="DNA-binding response regulator PhoB"/>
    <property type="match status" value="1"/>
</dbReference>
<dbReference type="InterPro" id="IPR001867">
    <property type="entry name" value="OmpR/PhoB-type_DNA-bd"/>
</dbReference>
<dbReference type="Gene3D" id="1.10.10.10">
    <property type="entry name" value="Winged helix-like DNA-binding domain superfamily/Winged helix DNA-binding domain"/>
    <property type="match status" value="1"/>
</dbReference>
<protein>
    <submittedName>
        <fullName evidence="10">Response regulator transcription factor</fullName>
    </submittedName>
</protein>
<keyword evidence="11" id="KW-1185">Reference proteome</keyword>
<keyword evidence="2" id="KW-0902">Two-component regulatory system</keyword>
<evidence type="ECO:0000256" key="5">
    <source>
        <dbReference type="ARBA" id="ARBA00023163"/>
    </source>
</evidence>
<evidence type="ECO:0000256" key="3">
    <source>
        <dbReference type="ARBA" id="ARBA00023015"/>
    </source>
</evidence>
<gene>
    <name evidence="10" type="ORF">M3202_00735</name>
</gene>
<organism evidence="10 11">
    <name type="scientific">Halalkalibacter oceani</name>
    <dbReference type="NCBI Taxonomy" id="1653776"/>
    <lineage>
        <taxon>Bacteria</taxon>
        <taxon>Bacillati</taxon>
        <taxon>Bacillota</taxon>
        <taxon>Bacilli</taxon>
        <taxon>Bacillales</taxon>
        <taxon>Bacillaceae</taxon>
        <taxon>Halalkalibacter</taxon>
    </lineage>
</organism>